<evidence type="ECO:0000313" key="10">
    <source>
        <dbReference type="EMBL" id="SHH97107.1"/>
    </source>
</evidence>
<dbReference type="SUPFAM" id="SSF161098">
    <property type="entry name" value="MetI-like"/>
    <property type="match status" value="1"/>
</dbReference>
<dbReference type="PANTHER" id="PTHR43357">
    <property type="entry name" value="INNER MEMBRANE ABC TRANSPORTER PERMEASE PROTEIN YDCV"/>
    <property type="match status" value="1"/>
</dbReference>
<evidence type="ECO:0000256" key="1">
    <source>
        <dbReference type="ARBA" id="ARBA00004429"/>
    </source>
</evidence>
<dbReference type="STRING" id="1123282.SAMN02745823_01673"/>
<comment type="subcellular location">
    <subcellularLocation>
        <location evidence="1">Cell inner membrane</location>
        <topology evidence="1">Multi-pass membrane protein</topology>
    </subcellularLocation>
    <subcellularLocation>
        <location evidence="8">Cell membrane</location>
        <topology evidence="8">Multi-pass membrane protein</topology>
    </subcellularLocation>
</comment>
<accession>A0A1M5XB63</accession>
<evidence type="ECO:0000313" key="11">
    <source>
        <dbReference type="Proteomes" id="UP000183995"/>
    </source>
</evidence>
<feature type="transmembrane region" description="Helical" evidence="8">
    <location>
        <begin position="21"/>
        <end position="39"/>
    </location>
</feature>
<dbReference type="GO" id="GO:0005886">
    <property type="term" value="C:plasma membrane"/>
    <property type="evidence" value="ECO:0007669"/>
    <property type="project" value="UniProtKB-SubCell"/>
</dbReference>
<dbReference type="RefSeq" id="WP_073077684.1">
    <property type="nucleotide sequence ID" value="NZ_FQXV01000005.1"/>
</dbReference>
<organism evidence="10 11">
    <name type="scientific">Sporobacter termitidis DSM 10068</name>
    <dbReference type="NCBI Taxonomy" id="1123282"/>
    <lineage>
        <taxon>Bacteria</taxon>
        <taxon>Bacillati</taxon>
        <taxon>Bacillota</taxon>
        <taxon>Clostridia</taxon>
        <taxon>Eubacteriales</taxon>
        <taxon>Oscillospiraceae</taxon>
        <taxon>Sporobacter</taxon>
    </lineage>
</organism>
<feature type="transmembrane region" description="Helical" evidence="8">
    <location>
        <begin position="194"/>
        <end position="216"/>
    </location>
</feature>
<feature type="transmembrane region" description="Helical" evidence="8">
    <location>
        <begin position="135"/>
        <end position="154"/>
    </location>
</feature>
<dbReference type="PANTHER" id="PTHR43357:SF4">
    <property type="entry name" value="INNER MEMBRANE ABC TRANSPORTER PERMEASE PROTEIN YDCV"/>
    <property type="match status" value="1"/>
</dbReference>
<evidence type="ECO:0000256" key="7">
    <source>
        <dbReference type="ARBA" id="ARBA00023136"/>
    </source>
</evidence>
<evidence type="ECO:0000256" key="2">
    <source>
        <dbReference type="ARBA" id="ARBA00022448"/>
    </source>
</evidence>
<gene>
    <name evidence="10" type="ORF">SAMN02745823_01673</name>
</gene>
<keyword evidence="3" id="KW-1003">Cell membrane</keyword>
<feature type="transmembrane region" description="Helical" evidence="8">
    <location>
        <begin position="105"/>
        <end position="129"/>
    </location>
</feature>
<sequence length="268" mass="29409">MDKKRRARPEYSRLFGKAAGILVYIFMALPIIVIIFSAFSPSNFPEFPPTGFSLKWFVVIFTKKAWLKAIRNSLILLVLVTPITTILGTLASYSLHRLRFKGSELLQSFMLSPLMIPQIVLGIALLYLFSNVGWTGTYGALIISQVLIAFPYVVRSVNACMASLDPVLESASMSLGANNITTFRRITLPLIRPGIIAGAVFAAVTSFGEVSISLFLSSPTTMPVSVRVFNYIEQTFDPAVTAVSVIFVILSIVVLFIVDRTIGLSKAM</sequence>
<feature type="transmembrane region" description="Helical" evidence="8">
    <location>
        <begin position="74"/>
        <end position="93"/>
    </location>
</feature>
<feature type="transmembrane region" description="Helical" evidence="8">
    <location>
        <begin position="236"/>
        <end position="258"/>
    </location>
</feature>
<dbReference type="Pfam" id="PF00528">
    <property type="entry name" value="BPD_transp_1"/>
    <property type="match status" value="1"/>
</dbReference>
<dbReference type="InterPro" id="IPR035906">
    <property type="entry name" value="MetI-like_sf"/>
</dbReference>
<reference evidence="10 11" key="1">
    <citation type="submission" date="2016-11" db="EMBL/GenBank/DDBJ databases">
        <authorList>
            <person name="Jaros S."/>
            <person name="Januszkiewicz K."/>
            <person name="Wedrychowicz H."/>
        </authorList>
    </citation>
    <scope>NUCLEOTIDE SEQUENCE [LARGE SCALE GENOMIC DNA]</scope>
    <source>
        <strain evidence="10 11">DSM 10068</strain>
    </source>
</reference>
<keyword evidence="6 8" id="KW-1133">Transmembrane helix</keyword>
<keyword evidence="2 8" id="KW-0813">Transport</keyword>
<dbReference type="Gene3D" id="1.10.3720.10">
    <property type="entry name" value="MetI-like"/>
    <property type="match status" value="1"/>
</dbReference>
<dbReference type="InterPro" id="IPR000515">
    <property type="entry name" value="MetI-like"/>
</dbReference>
<dbReference type="AlphaFoldDB" id="A0A1M5XB63"/>
<dbReference type="Proteomes" id="UP000183995">
    <property type="component" value="Unassembled WGS sequence"/>
</dbReference>
<comment type="similarity">
    <text evidence="8">Belongs to the binding-protein-dependent transport system permease family.</text>
</comment>
<dbReference type="EMBL" id="FQXV01000005">
    <property type="protein sequence ID" value="SHH97107.1"/>
    <property type="molecule type" value="Genomic_DNA"/>
</dbReference>
<keyword evidence="11" id="KW-1185">Reference proteome</keyword>
<evidence type="ECO:0000256" key="8">
    <source>
        <dbReference type="RuleBase" id="RU363032"/>
    </source>
</evidence>
<dbReference type="OrthoDB" id="9782004at2"/>
<evidence type="ECO:0000256" key="6">
    <source>
        <dbReference type="ARBA" id="ARBA00022989"/>
    </source>
</evidence>
<dbReference type="GO" id="GO:0055085">
    <property type="term" value="P:transmembrane transport"/>
    <property type="evidence" value="ECO:0007669"/>
    <property type="project" value="InterPro"/>
</dbReference>
<dbReference type="PROSITE" id="PS50928">
    <property type="entry name" value="ABC_TM1"/>
    <property type="match status" value="1"/>
</dbReference>
<name>A0A1M5XB63_9FIRM</name>
<evidence type="ECO:0000256" key="3">
    <source>
        <dbReference type="ARBA" id="ARBA00022475"/>
    </source>
</evidence>
<proteinExistence type="inferred from homology"/>
<keyword evidence="4" id="KW-0997">Cell inner membrane</keyword>
<keyword evidence="5 8" id="KW-0812">Transmembrane</keyword>
<evidence type="ECO:0000256" key="5">
    <source>
        <dbReference type="ARBA" id="ARBA00022692"/>
    </source>
</evidence>
<evidence type="ECO:0000256" key="4">
    <source>
        <dbReference type="ARBA" id="ARBA00022519"/>
    </source>
</evidence>
<feature type="domain" description="ABC transmembrane type-1" evidence="9">
    <location>
        <begin position="70"/>
        <end position="258"/>
    </location>
</feature>
<keyword evidence="7 8" id="KW-0472">Membrane</keyword>
<dbReference type="CDD" id="cd06261">
    <property type="entry name" value="TM_PBP2"/>
    <property type="match status" value="1"/>
</dbReference>
<evidence type="ECO:0000259" key="9">
    <source>
        <dbReference type="PROSITE" id="PS50928"/>
    </source>
</evidence>
<protein>
    <submittedName>
        <fullName evidence="10">Putative spermidine/putrescine transport system permease protein</fullName>
    </submittedName>
</protein>